<evidence type="ECO:0000256" key="7">
    <source>
        <dbReference type="ARBA" id="ARBA00022833"/>
    </source>
</evidence>
<evidence type="ECO:0000256" key="5">
    <source>
        <dbReference type="ARBA" id="ARBA00022771"/>
    </source>
</evidence>
<keyword evidence="4" id="KW-0479">Metal-binding</keyword>
<evidence type="ECO:0000313" key="11">
    <source>
        <dbReference type="EMBL" id="GMI97346.1"/>
    </source>
</evidence>
<dbReference type="PROSITE" id="PS50089">
    <property type="entry name" value="ZF_RING_2"/>
    <property type="match status" value="1"/>
</dbReference>
<sequence length="157" mass="18125">MDMVKQIATLQAETLNRLRNWGRYSTFDGPRTSDDENMEWIMRDAMKAELAMSRARETNRDFETTYMDVQWEVAVELAKILAETIDPAFAGTDGVKIEEEDGGACGICLEDMEKGEEVREMGVCGHKFHDHCIFQWVKRKQNCPLCRCALEPKKYTF</sequence>
<keyword evidence="5 9" id="KW-0863">Zinc-finger</keyword>
<dbReference type="Pfam" id="PF13639">
    <property type="entry name" value="zf-RING_2"/>
    <property type="match status" value="1"/>
</dbReference>
<comment type="caution">
    <text evidence="11">The sequence shown here is derived from an EMBL/GenBank/DDBJ whole genome shotgun (WGS) entry which is preliminary data.</text>
</comment>
<dbReference type="SMART" id="SM00184">
    <property type="entry name" value="RING"/>
    <property type="match status" value="1"/>
</dbReference>
<evidence type="ECO:0000256" key="4">
    <source>
        <dbReference type="ARBA" id="ARBA00022723"/>
    </source>
</evidence>
<evidence type="ECO:0000259" key="10">
    <source>
        <dbReference type="PROSITE" id="PS50089"/>
    </source>
</evidence>
<evidence type="ECO:0000256" key="8">
    <source>
        <dbReference type="ARBA" id="ARBA00024209"/>
    </source>
</evidence>
<proteinExistence type="inferred from homology"/>
<dbReference type="GO" id="GO:0008270">
    <property type="term" value="F:zinc ion binding"/>
    <property type="evidence" value="ECO:0007669"/>
    <property type="project" value="UniProtKB-KW"/>
</dbReference>
<dbReference type="OrthoDB" id="21204at2759"/>
<dbReference type="InterPro" id="IPR053238">
    <property type="entry name" value="RING-H2_zinc_finger"/>
</dbReference>
<comment type="similarity">
    <text evidence="8">Belongs to the RING-type zinc finger family. ATL subfamily.</text>
</comment>
<keyword evidence="12" id="KW-1185">Reference proteome</keyword>
<evidence type="ECO:0000256" key="3">
    <source>
        <dbReference type="ARBA" id="ARBA00012483"/>
    </source>
</evidence>
<keyword evidence="7" id="KW-0862">Zinc</keyword>
<comment type="catalytic activity">
    <reaction evidence="1">
        <text>S-ubiquitinyl-[E2 ubiquitin-conjugating enzyme]-L-cysteine + [acceptor protein]-L-lysine = [E2 ubiquitin-conjugating enzyme]-L-cysteine + N(6)-ubiquitinyl-[acceptor protein]-L-lysine.</text>
        <dbReference type="EC" id="2.3.2.27"/>
    </reaction>
</comment>
<dbReference type="EC" id="2.3.2.27" evidence="3"/>
<dbReference type="Gene3D" id="3.30.40.10">
    <property type="entry name" value="Zinc/RING finger domain, C3HC4 (zinc finger)"/>
    <property type="match status" value="1"/>
</dbReference>
<evidence type="ECO:0000256" key="1">
    <source>
        <dbReference type="ARBA" id="ARBA00000900"/>
    </source>
</evidence>
<dbReference type="CDD" id="cd16454">
    <property type="entry name" value="RING-H2_PA-TM-RING"/>
    <property type="match status" value="1"/>
</dbReference>
<evidence type="ECO:0000256" key="2">
    <source>
        <dbReference type="ARBA" id="ARBA00004906"/>
    </source>
</evidence>
<comment type="pathway">
    <text evidence="2">Protein modification; protein ubiquitination.</text>
</comment>
<dbReference type="PANTHER" id="PTHR14155:SF627">
    <property type="entry name" value="OS06G0192800 PROTEIN"/>
    <property type="match status" value="1"/>
</dbReference>
<keyword evidence="6" id="KW-0833">Ubl conjugation pathway</keyword>
<protein>
    <recommendedName>
        <fullName evidence="3">RING-type E3 ubiquitin transferase</fullName>
        <ecNumber evidence="3">2.3.2.27</ecNumber>
    </recommendedName>
</protein>
<name>A0A9W7ILL7_HIBTR</name>
<dbReference type="GO" id="GO:0061630">
    <property type="term" value="F:ubiquitin protein ligase activity"/>
    <property type="evidence" value="ECO:0007669"/>
    <property type="project" value="UniProtKB-EC"/>
</dbReference>
<dbReference type="PANTHER" id="PTHR14155">
    <property type="entry name" value="RING FINGER DOMAIN-CONTAINING"/>
    <property type="match status" value="1"/>
</dbReference>
<evidence type="ECO:0000256" key="9">
    <source>
        <dbReference type="PROSITE-ProRule" id="PRU00175"/>
    </source>
</evidence>
<dbReference type="EMBL" id="BSYR01000030">
    <property type="protein sequence ID" value="GMI97346.1"/>
    <property type="molecule type" value="Genomic_DNA"/>
</dbReference>
<evidence type="ECO:0000313" key="12">
    <source>
        <dbReference type="Proteomes" id="UP001165190"/>
    </source>
</evidence>
<dbReference type="AlphaFoldDB" id="A0A9W7ILL7"/>
<accession>A0A9W7ILL7</accession>
<gene>
    <name evidence="11" type="ORF">HRI_003403900</name>
</gene>
<organism evidence="11 12">
    <name type="scientific">Hibiscus trionum</name>
    <name type="common">Flower of an hour</name>
    <dbReference type="NCBI Taxonomy" id="183268"/>
    <lineage>
        <taxon>Eukaryota</taxon>
        <taxon>Viridiplantae</taxon>
        <taxon>Streptophyta</taxon>
        <taxon>Embryophyta</taxon>
        <taxon>Tracheophyta</taxon>
        <taxon>Spermatophyta</taxon>
        <taxon>Magnoliopsida</taxon>
        <taxon>eudicotyledons</taxon>
        <taxon>Gunneridae</taxon>
        <taxon>Pentapetalae</taxon>
        <taxon>rosids</taxon>
        <taxon>malvids</taxon>
        <taxon>Malvales</taxon>
        <taxon>Malvaceae</taxon>
        <taxon>Malvoideae</taxon>
        <taxon>Hibiscus</taxon>
    </lineage>
</organism>
<dbReference type="Proteomes" id="UP001165190">
    <property type="component" value="Unassembled WGS sequence"/>
</dbReference>
<dbReference type="InterPro" id="IPR001841">
    <property type="entry name" value="Znf_RING"/>
</dbReference>
<dbReference type="SUPFAM" id="SSF57850">
    <property type="entry name" value="RING/U-box"/>
    <property type="match status" value="1"/>
</dbReference>
<feature type="domain" description="RING-type" evidence="10">
    <location>
        <begin position="105"/>
        <end position="147"/>
    </location>
</feature>
<reference evidence="11" key="1">
    <citation type="submission" date="2023-05" db="EMBL/GenBank/DDBJ databases">
        <title>Genome and transcriptome analyses reveal genes involved in the formation of fine ridges on petal epidermal cells in Hibiscus trionum.</title>
        <authorList>
            <person name="Koshimizu S."/>
            <person name="Masuda S."/>
            <person name="Ishii T."/>
            <person name="Shirasu K."/>
            <person name="Hoshino A."/>
            <person name="Arita M."/>
        </authorList>
    </citation>
    <scope>NUCLEOTIDE SEQUENCE</scope>
    <source>
        <strain evidence="11">Hamamatsu line</strain>
    </source>
</reference>
<evidence type="ECO:0000256" key="6">
    <source>
        <dbReference type="ARBA" id="ARBA00022786"/>
    </source>
</evidence>
<dbReference type="InterPro" id="IPR013083">
    <property type="entry name" value="Znf_RING/FYVE/PHD"/>
</dbReference>